<dbReference type="SUPFAM" id="SSF48452">
    <property type="entry name" value="TPR-like"/>
    <property type="match status" value="1"/>
</dbReference>
<protein>
    <submittedName>
        <fullName evidence="5">Pentatricopeptide repeat-containing protein</fullName>
    </submittedName>
</protein>
<dbReference type="InterPro" id="IPR032867">
    <property type="entry name" value="DYW_dom"/>
</dbReference>
<dbReference type="FunFam" id="1.25.40.10:FF:000280">
    <property type="entry name" value="Pentatricopeptide repeat-containing protein"/>
    <property type="match status" value="1"/>
</dbReference>
<dbReference type="AlphaFoldDB" id="A0A9N7NH07"/>
<dbReference type="Pfam" id="PF12854">
    <property type="entry name" value="PPR_1"/>
    <property type="match status" value="1"/>
</dbReference>
<evidence type="ECO:0000256" key="1">
    <source>
        <dbReference type="ARBA" id="ARBA00006643"/>
    </source>
</evidence>
<evidence type="ECO:0000313" key="5">
    <source>
        <dbReference type="EMBL" id="CAA0829848.1"/>
    </source>
</evidence>
<proteinExistence type="inferred from homology"/>
<comment type="similarity">
    <text evidence="1">Belongs to the PPR family. PCMP-H subfamily.</text>
</comment>
<sequence>MSSIHFFPAATAAAAAVPTAKAPPLNNLDSCSSMAELRQHHARVVKLGLSSDNDAVGRVIKFCSLSDSGDLNYALKVFDQLPHPDAFVYNTILRGYLKAQLHKSCIFLYSQMLEEKWANPNKFTFPPLIRACCFENAVREGKQVHAHVVKFGLGQDPYCQNNLIHMYSDFELLDEAKAAFDNLEAKDDVSWTTLMSGFSRVGLVDRVLDLFESKPVKNGPTWNAVIAAHVQNDRFREAFALFDRMREENVEMDKFVAASMLSACTGLGALKRAELIYEQIKRRGVHIGHKLATTIIDTYCKCGRIEKAFEIFHELPSKGISSWNCMIGGFAMHGRGKDAVELFKKMESEKRVKPDNVTFVNLLGACAHSGLVEEGKYYFTYMTKTHGILPGMEHYGCLVDLLGRAGLLEESKRVIDGMPMQADAGVLGALLGACKIHGNINLAEEIGKRVIKLEPQNSGRYVLLANMYLKAGRYEEVAYIRKMMNDRGVKKLAGLSVVELDRTVHEFIAGGRAHPEAREIYAKVDEILVHIMELGYVPESDGILPSEEEKENPLFYHSEKLAIAYGLLKTKAGETIRVTKNLRVCRDCHEASKLISKVYDREIIVRDRNRFHHFRRGVCSCNDYW</sequence>
<dbReference type="Pfam" id="PF20430">
    <property type="entry name" value="Eplus_motif"/>
    <property type="match status" value="1"/>
</dbReference>
<organism evidence="5 6">
    <name type="scientific">Striga hermonthica</name>
    <name type="common">Purple witchweed</name>
    <name type="synonym">Buchnera hermonthica</name>
    <dbReference type="NCBI Taxonomy" id="68872"/>
    <lineage>
        <taxon>Eukaryota</taxon>
        <taxon>Viridiplantae</taxon>
        <taxon>Streptophyta</taxon>
        <taxon>Embryophyta</taxon>
        <taxon>Tracheophyta</taxon>
        <taxon>Spermatophyta</taxon>
        <taxon>Magnoliopsida</taxon>
        <taxon>eudicotyledons</taxon>
        <taxon>Gunneridae</taxon>
        <taxon>Pentapetalae</taxon>
        <taxon>asterids</taxon>
        <taxon>lamiids</taxon>
        <taxon>Lamiales</taxon>
        <taxon>Orobanchaceae</taxon>
        <taxon>Buchnereae</taxon>
        <taxon>Striga</taxon>
    </lineage>
</organism>
<dbReference type="Pfam" id="PF13041">
    <property type="entry name" value="PPR_2"/>
    <property type="match status" value="3"/>
</dbReference>
<dbReference type="PROSITE" id="PS51375">
    <property type="entry name" value="PPR"/>
    <property type="match status" value="2"/>
</dbReference>
<dbReference type="FunFam" id="1.25.40.10:FF:001087">
    <property type="entry name" value="Pentatricopeptide repeat-containing protein, mitochondrial"/>
    <property type="match status" value="1"/>
</dbReference>
<evidence type="ECO:0000259" key="4">
    <source>
        <dbReference type="Pfam" id="PF14432"/>
    </source>
</evidence>
<dbReference type="NCBIfam" id="TIGR00756">
    <property type="entry name" value="PPR"/>
    <property type="match status" value="4"/>
</dbReference>
<gene>
    <name evidence="5" type="ORF">SHERM_25361</name>
</gene>
<dbReference type="GO" id="GO:0003723">
    <property type="term" value="F:RNA binding"/>
    <property type="evidence" value="ECO:0007669"/>
    <property type="project" value="InterPro"/>
</dbReference>
<dbReference type="Pfam" id="PF14432">
    <property type="entry name" value="DYW_deaminase"/>
    <property type="match status" value="1"/>
</dbReference>
<dbReference type="OrthoDB" id="185373at2759"/>
<comment type="caution">
    <text evidence="5">The sequence shown here is derived from an EMBL/GenBank/DDBJ whole genome shotgun (WGS) entry which is preliminary data.</text>
</comment>
<dbReference type="Pfam" id="PF01535">
    <property type="entry name" value="PPR"/>
    <property type="match status" value="2"/>
</dbReference>
<dbReference type="PANTHER" id="PTHR47926">
    <property type="entry name" value="PENTATRICOPEPTIDE REPEAT-CONTAINING PROTEIN"/>
    <property type="match status" value="1"/>
</dbReference>
<dbReference type="GO" id="GO:0008270">
    <property type="term" value="F:zinc ion binding"/>
    <property type="evidence" value="ECO:0007669"/>
    <property type="project" value="InterPro"/>
</dbReference>
<dbReference type="Gene3D" id="1.25.40.10">
    <property type="entry name" value="Tetratricopeptide repeat domain"/>
    <property type="match status" value="3"/>
</dbReference>
<feature type="domain" description="DYW" evidence="4">
    <location>
        <begin position="535"/>
        <end position="625"/>
    </location>
</feature>
<dbReference type="Pfam" id="PF20431">
    <property type="entry name" value="E_motif"/>
    <property type="match status" value="1"/>
</dbReference>
<dbReference type="Proteomes" id="UP001153555">
    <property type="component" value="Unassembled WGS sequence"/>
</dbReference>
<name>A0A9N7NH07_STRHE</name>
<evidence type="ECO:0000256" key="2">
    <source>
        <dbReference type="ARBA" id="ARBA00022737"/>
    </source>
</evidence>
<dbReference type="FunFam" id="1.25.40.10:FF:000470">
    <property type="entry name" value="Pentatricopeptide repeat-containing protein At5g66520"/>
    <property type="match status" value="1"/>
</dbReference>
<dbReference type="InterPro" id="IPR046849">
    <property type="entry name" value="E2_motif"/>
</dbReference>
<evidence type="ECO:0000313" key="6">
    <source>
        <dbReference type="Proteomes" id="UP001153555"/>
    </source>
</evidence>
<feature type="repeat" description="PPR" evidence="3">
    <location>
        <begin position="288"/>
        <end position="322"/>
    </location>
</feature>
<dbReference type="InterPro" id="IPR011990">
    <property type="entry name" value="TPR-like_helical_dom_sf"/>
</dbReference>
<keyword evidence="2" id="KW-0677">Repeat</keyword>
<feature type="repeat" description="PPR" evidence="3">
    <location>
        <begin position="218"/>
        <end position="252"/>
    </location>
</feature>
<dbReference type="EMBL" id="CACSLK010027789">
    <property type="protein sequence ID" value="CAA0829848.1"/>
    <property type="molecule type" value="Genomic_DNA"/>
</dbReference>
<keyword evidence="6" id="KW-1185">Reference proteome</keyword>
<dbReference type="InterPro" id="IPR046848">
    <property type="entry name" value="E_motif"/>
</dbReference>
<dbReference type="GO" id="GO:0009451">
    <property type="term" value="P:RNA modification"/>
    <property type="evidence" value="ECO:0007669"/>
    <property type="project" value="InterPro"/>
</dbReference>
<accession>A0A9N7NH07</accession>
<dbReference type="InterPro" id="IPR002885">
    <property type="entry name" value="PPR_rpt"/>
</dbReference>
<dbReference type="InterPro" id="IPR046960">
    <property type="entry name" value="PPR_At4g14850-like_plant"/>
</dbReference>
<reference evidence="5" key="1">
    <citation type="submission" date="2019-12" db="EMBL/GenBank/DDBJ databases">
        <authorList>
            <person name="Scholes J."/>
        </authorList>
    </citation>
    <scope>NUCLEOTIDE SEQUENCE</scope>
</reference>
<evidence type="ECO:0000256" key="3">
    <source>
        <dbReference type="PROSITE-ProRule" id="PRU00708"/>
    </source>
</evidence>
<dbReference type="PANTHER" id="PTHR47926:SF402">
    <property type="entry name" value="TETRATRICOPEPTIDE-LIKE HELICAL DOMAIN SUPERFAMILY, DYW DOMAIN-CONTAINING PROTEIN"/>
    <property type="match status" value="1"/>
</dbReference>